<reference evidence="1 2" key="1">
    <citation type="submission" date="2016-12" db="EMBL/GenBank/DDBJ databases">
        <title>The draft genome sequence of Actinophytocola xinjiangensis.</title>
        <authorList>
            <person name="Wang W."/>
            <person name="Yuan L."/>
        </authorList>
    </citation>
    <scope>NUCLEOTIDE SEQUENCE [LARGE SCALE GENOMIC DNA]</scope>
    <source>
        <strain evidence="1 2">CGMCC 4.4663</strain>
    </source>
</reference>
<accession>A0A7Z0WGV9</accession>
<dbReference type="PANTHER" id="PTHR38588:SF1">
    <property type="entry name" value="BLL0334 PROTEIN"/>
    <property type="match status" value="1"/>
</dbReference>
<evidence type="ECO:0008006" key="3">
    <source>
        <dbReference type="Google" id="ProtNLM"/>
    </source>
</evidence>
<dbReference type="Proteomes" id="UP000185696">
    <property type="component" value="Unassembled WGS sequence"/>
</dbReference>
<comment type="caution">
    <text evidence="1">The sequence shown here is derived from an EMBL/GenBank/DDBJ whole genome shotgun (WGS) entry which is preliminary data.</text>
</comment>
<name>A0A7Z0WGV9_9PSEU</name>
<dbReference type="Gene3D" id="3.30.530.20">
    <property type="match status" value="1"/>
</dbReference>
<keyword evidence="2" id="KW-1185">Reference proteome</keyword>
<sequence>MQLTNTFTVPVPVDTAWTTLLDVERVAPCMPGASLDSVDGDDITGSVAVKLGPIMMRYHGTMTFTHRDDQSHRVVLTAKAKEVRGGGFVSATVTASLVAAAETTEVNVTTDLEVTGKAAQFGRNVLADVSHHIVSQFAANLAKEIQTVAAPSTSDTPAVAAPAAASVVEPAESSLNGLSLLAAPARRLLPPVLTGVLVGLVIGRVTKR</sequence>
<dbReference type="AlphaFoldDB" id="A0A7Z0WGV9"/>
<gene>
    <name evidence="1" type="ORF">BLA60_33490</name>
</gene>
<dbReference type="OrthoDB" id="9808623at2"/>
<organism evidence="1 2">
    <name type="scientific">Actinophytocola xinjiangensis</name>
    <dbReference type="NCBI Taxonomy" id="485602"/>
    <lineage>
        <taxon>Bacteria</taxon>
        <taxon>Bacillati</taxon>
        <taxon>Actinomycetota</taxon>
        <taxon>Actinomycetes</taxon>
        <taxon>Pseudonocardiales</taxon>
        <taxon>Pseudonocardiaceae</taxon>
    </lineage>
</organism>
<dbReference type="SUPFAM" id="SSF55961">
    <property type="entry name" value="Bet v1-like"/>
    <property type="match status" value="1"/>
</dbReference>
<dbReference type="Pfam" id="PF06240">
    <property type="entry name" value="COXG"/>
    <property type="match status" value="1"/>
</dbReference>
<proteinExistence type="predicted"/>
<evidence type="ECO:0000313" key="1">
    <source>
        <dbReference type="EMBL" id="OLF05973.1"/>
    </source>
</evidence>
<evidence type="ECO:0000313" key="2">
    <source>
        <dbReference type="Proteomes" id="UP000185696"/>
    </source>
</evidence>
<dbReference type="CDD" id="cd07823">
    <property type="entry name" value="SRPBCC_5"/>
    <property type="match status" value="1"/>
</dbReference>
<dbReference type="InterPro" id="IPR010419">
    <property type="entry name" value="CO_DH_gsu"/>
</dbReference>
<dbReference type="InterPro" id="IPR023393">
    <property type="entry name" value="START-like_dom_sf"/>
</dbReference>
<dbReference type="PANTHER" id="PTHR38588">
    <property type="entry name" value="BLL0334 PROTEIN"/>
    <property type="match status" value="1"/>
</dbReference>
<protein>
    <recommendedName>
        <fullName evidence="3">Carbon monoxide dehydrogenase subunit G</fullName>
    </recommendedName>
</protein>
<dbReference type="EMBL" id="MSIF01000024">
    <property type="protein sequence ID" value="OLF05973.1"/>
    <property type="molecule type" value="Genomic_DNA"/>
</dbReference>
<dbReference type="RefSeq" id="WP_075137063.1">
    <property type="nucleotide sequence ID" value="NZ_MSIF01000024.1"/>
</dbReference>